<dbReference type="OrthoDB" id="9806540at2"/>
<evidence type="ECO:0000313" key="2">
    <source>
        <dbReference type="Proteomes" id="UP000290191"/>
    </source>
</evidence>
<sequence length="239" mass="27667">MTNLNTKSMFTLGIFIFLGLSSLGYFISSSVVKFKQYDRSVTVKGLSQKEYKADIVLWPIKFVLPDNDFFKLNENIEKNTKIILDFLKNNGVTDDEITVQSPSITDRLASDYSNSRNFEYRYLGKRTINIYSKNVDKIRETISKLNELTKEGIVFKIDDYDTRIEYIFTKLNEVKPLMIEESTKKAREVALKFAKDSSSKLGKIKKARQGQFSITNRDKNTPYIKTVRVVSTVEYYLSD</sequence>
<dbReference type="Gene3D" id="3.30.70.2970">
    <property type="entry name" value="Protein of unknown function (DUF541), domain 2"/>
    <property type="match status" value="1"/>
</dbReference>
<dbReference type="InterPro" id="IPR007497">
    <property type="entry name" value="SIMPL/DUF541"/>
</dbReference>
<dbReference type="Pfam" id="PF04402">
    <property type="entry name" value="SIMPL"/>
    <property type="match status" value="1"/>
</dbReference>
<proteinExistence type="predicted"/>
<dbReference type="PIRSF" id="PIRSF029033">
    <property type="entry name" value="UCP029033"/>
    <property type="match status" value="1"/>
</dbReference>
<dbReference type="InterPro" id="IPR052022">
    <property type="entry name" value="26kDa_periplasmic_antigen"/>
</dbReference>
<comment type="caution">
    <text evidence="1">The sequence shown here is derived from an EMBL/GenBank/DDBJ whole genome shotgun (WGS) entry which is preliminary data.</text>
</comment>
<organism evidence="1 2">
    <name type="scientific">Halarcobacter anaerophilus</name>
    <dbReference type="NCBI Taxonomy" id="877500"/>
    <lineage>
        <taxon>Bacteria</taxon>
        <taxon>Pseudomonadati</taxon>
        <taxon>Campylobacterota</taxon>
        <taxon>Epsilonproteobacteria</taxon>
        <taxon>Campylobacterales</taxon>
        <taxon>Arcobacteraceae</taxon>
        <taxon>Halarcobacter</taxon>
    </lineage>
</organism>
<accession>A0A4Q0Y6T8</accession>
<gene>
    <name evidence="1" type="ORF">CRV06_04570</name>
</gene>
<protein>
    <recommendedName>
        <fullName evidence="3">SIMPL domain-containing protein</fullName>
    </recommendedName>
</protein>
<dbReference type="GO" id="GO:0006974">
    <property type="term" value="P:DNA damage response"/>
    <property type="evidence" value="ECO:0007669"/>
    <property type="project" value="TreeGrafter"/>
</dbReference>
<dbReference type="PANTHER" id="PTHR34387">
    <property type="entry name" value="SLR1258 PROTEIN"/>
    <property type="match status" value="1"/>
</dbReference>
<dbReference type="InterPro" id="IPR016907">
    <property type="entry name" value="UCP029033"/>
</dbReference>
<evidence type="ECO:0008006" key="3">
    <source>
        <dbReference type="Google" id="ProtNLM"/>
    </source>
</evidence>
<name>A0A4Q0Y6T8_9BACT</name>
<evidence type="ECO:0000313" key="1">
    <source>
        <dbReference type="EMBL" id="RXJ64211.1"/>
    </source>
</evidence>
<dbReference type="PANTHER" id="PTHR34387:SF2">
    <property type="entry name" value="SLR1258 PROTEIN"/>
    <property type="match status" value="1"/>
</dbReference>
<dbReference type="AlphaFoldDB" id="A0A4Q0Y6T8"/>
<keyword evidence="2" id="KW-1185">Reference proteome</keyword>
<reference evidence="1 2" key="1">
    <citation type="submission" date="2017-10" db="EMBL/GenBank/DDBJ databases">
        <title>Genomics of the genus Arcobacter.</title>
        <authorList>
            <person name="Perez-Cataluna A."/>
            <person name="Figueras M.J."/>
        </authorList>
    </citation>
    <scope>NUCLEOTIDE SEQUENCE [LARGE SCALE GENOMIC DNA]</scope>
    <source>
        <strain evidence="1 2">DSM 24636</strain>
    </source>
</reference>
<dbReference type="Gene3D" id="3.30.110.170">
    <property type="entry name" value="Protein of unknown function (DUF541), domain 1"/>
    <property type="match status" value="1"/>
</dbReference>
<dbReference type="STRING" id="877500.GCA_000935065_01341"/>
<dbReference type="Proteomes" id="UP000290191">
    <property type="component" value="Unassembled WGS sequence"/>
</dbReference>
<dbReference type="RefSeq" id="WP_129081524.1">
    <property type="nucleotide sequence ID" value="NZ_CP041070.1"/>
</dbReference>
<dbReference type="EMBL" id="PDKO01000002">
    <property type="protein sequence ID" value="RXJ64211.1"/>
    <property type="molecule type" value="Genomic_DNA"/>
</dbReference>